<dbReference type="Gene3D" id="3.10.110.10">
    <property type="entry name" value="Ubiquitin Conjugating Enzyme"/>
    <property type="match status" value="1"/>
</dbReference>
<evidence type="ECO:0000256" key="1">
    <source>
        <dbReference type="ARBA" id="ARBA00022679"/>
    </source>
</evidence>
<keyword evidence="4" id="KW-0067">ATP-binding</keyword>
<keyword evidence="4" id="KW-0547">Nucleotide-binding</keyword>
<dbReference type="AlphaFoldDB" id="A0A0R3STG3"/>
<dbReference type="Proteomes" id="UP000274504">
    <property type="component" value="Unassembled WGS sequence"/>
</dbReference>
<evidence type="ECO:0000259" key="5">
    <source>
        <dbReference type="PROSITE" id="PS50127"/>
    </source>
</evidence>
<evidence type="ECO:0000313" key="7">
    <source>
        <dbReference type="Proteomes" id="UP000274504"/>
    </source>
</evidence>
<dbReference type="InterPro" id="IPR016135">
    <property type="entry name" value="UBQ-conjugating_enzyme/RWD"/>
</dbReference>
<dbReference type="InterPro" id="IPR023313">
    <property type="entry name" value="UBQ-conjugating_AS"/>
</dbReference>
<dbReference type="InterPro" id="IPR000608">
    <property type="entry name" value="UBC"/>
</dbReference>
<reference evidence="6 7" key="2">
    <citation type="submission" date="2018-11" db="EMBL/GenBank/DDBJ databases">
        <authorList>
            <consortium name="Pathogen Informatics"/>
        </authorList>
    </citation>
    <scope>NUCLEOTIDE SEQUENCE [LARGE SCALE GENOMIC DNA]</scope>
</reference>
<keyword evidence="1" id="KW-0808">Transferase</keyword>
<dbReference type="Pfam" id="PF00179">
    <property type="entry name" value="UQ_con"/>
    <property type="match status" value="1"/>
</dbReference>
<accession>A0A0R3STG3</accession>
<dbReference type="PROSITE" id="PS50127">
    <property type="entry name" value="UBC_2"/>
    <property type="match status" value="1"/>
</dbReference>
<comment type="similarity">
    <text evidence="4">Belongs to the ubiquitin-conjugating enzyme family.</text>
</comment>
<dbReference type="GO" id="GO:0016740">
    <property type="term" value="F:transferase activity"/>
    <property type="evidence" value="ECO:0007669"/>
    <property type="project" value="UniProtKB-KW"/>
</dbReference>
<evidence type="ECO:0000256" key="2">
    <source>
        <dbReference type="ARBA" id="ARBA00022786"/>
    </source>
</evidence>
<evidence type="ECO:0000256" key="4">
    <source>
        <dbReference type="RuleBase" id="RU362109"/>
    </source>
</evidence>
<dbReference type="EMBL" id="UYSG01011125">
    <property type="protein sequence ID" value="VDL61011.1"/>
    <property type="molecule type" value="Genomic_DNA"/>
</dbReference>
<keyword evidence="2 4" id="KW-0833">Ubl conjugation pathway</keyword>
<dbReference type="SUPFAM" id="SSF54495">
    <property type="entry name" value="UBC-like"/>
    <property type="match status" value="1"/>
</dbReference>
<proteinExistence type="inferred from homology"/>
<dbReference type="FunFam" id="3.10.110.10:FF:000002">
    <property type="entry name" value="Ubiquitin-conjugating enzyme E2 D3"/>
    <property type="match status" value="1"/>
</dbReference>
<gene>
    <name evidence="6" type="ORF">HDID_LOCUS8693</name>
</gene>
<feature type="domain" description="UBC core" evidence="5">
    <location>
        <begin position="1"/>
        <end position="148"/>
    </location>
</feature>
<evidence type="ECO:0000256" key="3">
    <source>
        <dbReference type="PROSITE-ProRule" id="PRU10133"/>
    </source>
</evidence>
<sequence>MSQKRIIKELQNILADPPANCSAGPVDYDNLYHWTGTIMGPVESPYEGGLFFLDIRFPSEYPFRPPKVKFTTEIFHPNISQDGLICLDILGPQWSPALNISKILLSICSLLTDPNPDDPLSSDVADLYTSDYKLFLEEAKKHTEKYAVQ</sequence>
<dbReference type="WBParaSite" id="HDID_0000869501-mRNA-1">
    <property type="protein sequence ID" value="HDID_0000869501-mRNA-1"/>
    <property type="gene ID" value="HDID_0000869501"/>
</dbReference>
<dbReference type="OrthoDB" id="9978460at2759"/>
<organism evidence="8">
    <name type="scientific">Hymenolepis diminuta</name>
    <name type="common">Rat tapeworm</name>
    <dbReference type="NCBI Taxonomy" id="6216"/>
    <lineage>
        <taxon>Eukaryota</taxon>
        <taxon>Metazoa</taxon>
        <taxon>Spiralia</taxon>
        <taxon>Lophotrochozoa</taxon>
        <taxon>Platyhelminthes</taxon>
        <taxon>Cestoda</taxon>
        <taxon>Eucestoda</taxon>
        <taxon>Cyclophyllidea</taxon>
        <taxon>Hymenolepididae</taxon>
        <taxon>Hymenolepis</taxon>
    </lineage>
</organism>
<feature type="active site" description="Glycyl thioester intermediate" evidence="3">
    <location>
        <position position="86"/>
    </location>
</feature>
<evidence type="ECO:0000313" key="8">
    <source>
        <dbReference type="WBParaSite" id="HDID_0000869501-mRNA-1"/>
    </source>
</evidence>
<dbReference type="PROSITE" id="PS00183">
    <property type="entry name" value="UBC_1"/>
    <property type="match status" value="1"/>
</dbReference>
<dbReference type="SMART" id="SM00212">
    <property type="entry name" value="UBCc"/>
    <property type="match status" value="1"/>
</dbReference>
<dbReference type="PANTHER" id="PTHR24068">
    <property type="entry name" value="UBIQUITIN-CONJUGATING ENZYME E2"/>
    <property type="match status" value="1"/>
</dbReference>
<protein>
    <submittedName>
        <fullName evidence="8">UBIQUITIN_CONJUGAT_2 domain-containing protein</fullName>
    </submittedName>
</protein>
<reference evidence="8" key="1">
    <citation type="submission" date="2017-02" db="UniProtKB">
        <authorList>
            <consortium name="WormBaseParasite"/>
        </authorList>
    </citation>
    <scope>IDENTIFICATION</scope>
</reference>
<name>A0A0R3STG3_HYMDI</name>
<evidence type="ECO:0000313" key="6">
    <source>
        <dbReference type="EMBL" id="VDL61011.1"/>
    </source>
</evidence>
<dbReference type="GO" id="GO:0005524">
    <property type="term" value="F:ATP binding"/>
    <property type="evidence" value="ECO:0007669"/>
    <property type="project" value="UniProtKB-UniRule"/>
</dbReference>
<dbReference type="STRING" id="6216.A0A0R3STG3"/>